<gene>
    <name evidence="2" type="ORF">KsCSTR_09180</name>
    <name evidence="1" type="ORF">kustd1593</name>
</gene>
<accession>Q1PZ34</accession>
<sequence length="54" mass="6308">MPAKWKLELPTQLRSQAGAWERAFLFFQKSKLLQKIRNAPVTIVNRTSYVFPTT</sequence>
<protein>
    <submittedName>
        <fullName evidence="1">Uncharacterized protein</fullName>
    </submittedName>
</protein>
<proteinExistence type="predicted"/>
<dbReference type="EMBL" id="CP049055">
    <property type="protein sequence ID" value="QII10297.1"/>
    <property type="molecule type" value="Genomic_DNA"/>
</dbReference>
<evidence type="ECO:0000313" key="2">
    <source>
        <dbReference type="EMBL" id="QII10297.1"/>
    </source>
</evidence>
<reference evidence="2 3" key="3">
    <citation type="submission" date="2020-02" db="EMBL/GenBank/DDBJ databases">
        <title>Newly sequenced genome of strain CSTR1 showed variability in Candidatus Kuenenia stuttgartiensis genomes.</title>
        <authorList>
            <person name="Ding C."/>
            <person name="Adrian L."/>
        </authorList>
    </citation>
    <scope>NUCLEOTIDE SEQUENCE [LARGE SCALE GENOMIC DNA]</scope>
    <source>
        <strain evidence="2 3">CSTR1</strain>
    </source>
</reference>
<evidence type="ECO:0000313" key="3">
    <source>
        <dbReference type="Proteomes" id="UP000501926"/>
    </source>
</evidence>
<dbReference type="AlphaFoldDB" id="Q1PZ34"/>
<dbReference type="Proteomes" id="UP000501926">
    <property type="component" value="Chromosome"/>
</dbReference>
<dbReference type="EMBL" id="CT573072">
    <property type="protein sequence ID" value="CAJ72338.1"/>
    <property type="molecule type" value="Genomic_DNA"/>
</dbReference>
<organism evidence="1">
    <name type="scientific">Kuenenia stuttgartiensis</name>
    <dbReference type="NCBI Taxonomy" id="174633"/>
    <lineage>
        <taxon>Bacteria</taxon>
        <taxon>Pseudomonadati</taxon>
        <taxon>Planctomycetota</taxon>
        <taxon>Candidatus Brocadiia</taxon>
        <taxon>Candidatus Brocadiales</taxon>
        <taxon>Candidatus Brocadiaceae</taxon>
        <taxon>Candidatus Kuenenia</taxon>
    </lineage>
</organism>
<reference evidence="1" key="2">
    <citation type="submission" date="2006-01" db="EMBL/GenBank/DDBJ databases">
        <authorList>
            <person name="Genoscope"/>
        </authorList>
    </citation>
    <scope>NUCLEOTIDE SEQUENCE</scope>
</reference>
<name>Q1PZ34_KUEST</name>
<reference evidence="1" key="1">
    <citation type="journal article" date="2006" name="Nature">
        <title>Deciphering the evolution and metabolism of an anammox bacterium from a community genome.</title>
        <authorList>
            <person name="Strous M."/>
            <person name="Pelletier E."/>
            <person name="Mangenot S."/>
            <person name="Rattei T."/>
            <person name="Lehner A."/>
            <person name="Taylor M.W."/>
            <person name="Horn M."/>
            <person name="Daims H."/>
            <person name="Bartol-Mavel D."/>
            <person name="Wincker P."/>
            <person name="Barbe V."/>
            <person name="Fonknechten N."/>
            <person name="Vallenet D."/>
            <person name="Segurens B."/>
            <person name="Schenowitz-Truong C."/>
            <person name="Medigue C."/>
            <person name="Collingro A."/>
            <person name="Snel B."/>
            <person name="Dutilh B.E."/>
            <person name="OpDenCamp H.J.M."/>
            <person name="vanDerDrift C."/>
            <person name="Cirpus I."/>
            <person name="vanDePas-Schoonen K.T."/>
            <person name="Harhangi H.R."/>
            <person name="vanNiftrik L."/>
            <person name="Schmid M."/>
            <person name="Keltjens J."/>
            <person name="vanDeVossenberg J."/>
            <person name="Kartal B."/>
            <person name="Meier H."/>
            <person name="Frishman D."/>
            <person name="Huynen M.A."/>
            <person name="Mewes H."/>
            <person name="Weissenbach J."/>
            <person name="Jetten M.S.M."/>
            <person name="Wagner M."/>
            <person name="LePaslier D."/>
        </authorList>
    </citation>
    <scope>NUCLEOTIDE SEQUENCE</scope>
</reference>
<evidence type="ECO:0000313" key="1">
    <source>
        <dbReference type="EMBL" id="CAJ72338.1"/>
    </source>
</evidence>